<protein>
    <submittedName>
        <fullName evidence="2">Uncharacterized protein</fullName>
    </submittedName>
</protein>
<reference evidence="2" key="1">
    <citation type="submission" date="2021-01" db="EMBL/GenBank/DDBJ databases">
        <authorList>
            <person name="Corre E."/>
            <person name="Pelletier E."/>
            <person name="Niang G."/>
            <person name="Scheremetjew M."/>
            <person name="Finn R."/>
            <person name="Kale V."/>
            <person name="Holt S."/>
            <person name="Cochrane G."/>
            <person name="Meng A."/>
            <person name="Brown T."/>
            <person name="Cohen L."/>
        </authorList>
    </citation>
    <scope>NUCLEOTIDE SEQUENCE</scope>
    <source>
        <strain evidence="2">CCMP127</strain>
    </source>
</reference>
<feature type="compositionally biased region" description="Polar residues" evidence="1">
    <location>
        <begin position="1"/>
        <end position="13"/>
    </location>
</feature>
<feature type="compositionally biased region" description="Low complexity" evidence="1">
    <location>
        <begin position="50"/>
        <end position="69"/>
    </location>
</feature>
<gene>
    <name evidence="2" type="ORF">ACOF00016_LOCUS1341</name>
</gene>
<evidence type="ECO:0000256" key="1">
    <source>
        <dbReference type="SAM" id="MobiDB-lite"/>
    </source>
</evidence>
<proteinExistence type="predicted"/>
<sequence length="434" mass="47092">MSNSNEGSRQSVGASKMFEPFAPSSTSSEAEKPEMRSVSMMMRTPALQFPPSGLGSISKPSPLGLSKPLSLGRTRSDSLKVKQTWTGVTAPCAWDVKGGDLDLVPVDFPLERTHRTIKGVDATEVAKRISDALRSHSIETKFVTKPVKAKCKTNDLVSFRIRLYAGGENGLPVVVEVQRRSGSVSSFMKSCRAILAAAEGKLDGEEATMKCTPPFMKPMGEMKCVKVAPLPSISAAVLAEDSIKRAASMVRSEQKDTNALGLEDMLSLTDPIKTSPCVAVLVSKCVVLGDENFDIREDLRAFTDRDVFGDDGEEEGVLMHAERVRHLALAVFANALNVCSRDGCLEKALEEQTWFKDQFMSSLVDELKLCETNACCAIQASRCIGSLLQSSGSARVFLKSCGVVQALEDAYSYGKAFNDMLADESERCLKFIDL</sequence>
<feature type="region of interest" description="Disordered" evidence="1">
    <location>
        <begin position="1"/>
        <end position="69"/>
    </location>
</feature>
<accession>A0A7S3KZ34</accession>
<dbReference type="EMBL" id="HBIM01001536">
    <property type="protein sequence ID" value="CAE0403118.1"/>
    <property type="molecule type" value="Transcribed_RNA"/>
</dbReference>
<organism evidence="2">
    <name type="scientific">Amphora coffeiformis</name>
    <dbReference type="NCBI Taxonomy" id="265554"/>
    <lineage>
        <taxon>Eukaryota</taxon>
        <taxon>Sar</taxon>
        <taxon>Stramenopiles</taxon>
        <taxon>Ochrophyta</taxon>
        <taxon>Bacillariophyta</taxon>
        <taxon>Bacillariophyceae</taxon>
        <taxon>Bacillariophycidae</taxon>
        <taxon>Thalassiophysales</taxon>
        <taxon>Catenulaceae</taxon>
        <taxon>Amphora</taxon>
    </lineage>
</organism>
<evidence type="ECO:0000313" key="2">
    <source>
        <dbReference type="EMBL" id="CAE0403118.1"/>
    </source>
</evidence>
<dbReference type="AlphaFoldDB" id="A0A7S3KZ34"/>
<name>A0A7S3KZ34_9STRA</name>